<dbReference type="EMBL" id="CP001046">
    <property type="protein sequence ID" value="ACC76326.1"/>
    <property type="molecule type" value="Genomic_DNA"/>
</dbReference>
<dbReference type="AlphaFoldDB" id="B2JXG8"/>
<proteinExistence type="predicted"/>
<evidence type="ECO:0000313" key="2">
    <source>
        <dbReference type="Proteomes" id="UP000001192"/>
    </source>
</evidence>
<geneLocation type="plasmid" evidence="1 2">
    <name>pBPHY02</name>
</geneLocation>
<protein>
    <submittedName>
        <fullName evidence="1">Uncharacterized protein</fullName>
    </submittedName>
</protein>
<dbReference type="HOGENOM" id="CLU_1515127_0_0_4"/>
<evidence type="ECO:0000313" key="1">
    <source>
        <dbReference type="EMBL" id="ACC76326.1"/>
    </source>
</evidence>
<name>B2JXG8_PARP8</name>
<keyword evidence="2" id="KW-1185">Reference proteome</keyword>
<sequence length="177" mass="20195">MDSEMRYVSDTDLYRRLMNQAASLKSWQAGHVSPSTFRRYFDWQEFLVKGFWTYVVELARLSGDATIYFCDLEQATASFFAERFGVYPLVELDTSVTEPEYIAALNQEPGEVQGETFAVSNTSSYLVFPPSGKWHVHGEYSIEMAELVSTVGVPADIMFPHDFWDEVEALRRVGSDN</sequence>
<dbReference type="Proteomes" id="UP000001192">
    <property type="component" value="Plasmid pBPHY02"/>
</dbReference>
<gene>
    <name evidence="1" type="ordered locus">Bphy_7341</name>
</gene>
<reference evidence="2" key="1">
    <citation type="journal article" date="2014" name="Stand. Genomic Sci.">
        <title>Complete genome sequence of Burkholderia phymatum STM815(T), a broad host range and efficient nitrogen-fixing symbiont of Mimosa species.</title>
        <authorList>
            <person name="Moulin L."/>
            <person name="Klonowska A."/>
            <person name="Caroline B."/>
            <person name="Booth K."/>
            <person name="Vriezen J.A."/>
            <person name="Melkonian R."/>
            <person name="James E.K."/>
            <person name="Young J.P."/>
            <person name="Bena G."/>
            <person name="Hauser L."/>
            <person name="Land M."/>
            <person name="Kyrpides N."/>
            <person name="Bruce D."/>
            <person name="Chain P."/>
            <person name="Copeland A."/>
            <person name="Pitluck S."/>
            <person name="Woyke T."/>
            <person name="Lizotte-Waniewski M."/>
            <person name="Bristow J."/>
            <person name="Riley M."/>
        </authorList>
    </citation>
    <scope>NUCLEOTIDE SEQUENCE [LARGE SCALE GENOMIC DNA]</scope>
    <source>
        <strain evidence="2">DSM 17167 / CIP 108236 / LMG 21445 / STM815</strain>
        <plasmid evidence="2">Plasmid pBPHY02</plasmid>
    </source>
</reference>
<dbReference type="KEGG" id="bph:Bphy_7341"/>
<keyword evidence="1" id="KW-0614">Plasmid</keyword>
<organism evidence="1 2">
    <name type="scientific">Paraburkholderia phymatum (strain DSM 17167 / CIP 108236 / LMG 21445 / STM815)</name>
    <name type="common">Burkholderia phymatum</name>
    <dbReference type="NCBI Taxonomy" id="391038"/>
    <lineage>
        <taxon>Bacteria</taxon>
        <taxon>Pseudomonadati</taxon>
        <taxon>Pseudomonadota</taxon>
        <taxon>Betaproteobacteria</taxon>
        <taxon>Burkholderiales</taxon>
        <taxon>Burkholderiaceae</taxon>
        <taxon>Paraburkholderia</taxon>
    </lineage>
</organism>
<accession>B2JXG8</accession>